<name>W9DPA0_METTI</name>
<dbReference type="SMART" id="SM00567">
    <property type="entry name" value="EZ_HEAT"/>
    <property type="match status" value="5"/>
</dbReference>
<dbReference type="OrthoDB" id="10495at2157"/>
<reference evidence="2 3" key="1">
    <citation type="submission" date="2013-08" db="EMBL/GenBank/DDBJ databases">
        <authorList>
            <consortium name="DOE Joint Genome Institute"/>
            <person name="Eisen J."/>
            <person name="Huntemann M."/>
            <person name="Han J."/>
            <person name="Chen A."/>
            <person name="Kyrpides N."/>
            <person name="Mavromatis K."/>
            <person name="Markowitz V."/>
            <person name="Palaniappan K."/>
            <person name="Ivanova N."/>
            <person name="Schaumberg A."/>
            <person name="Pati A."/>
            <person name="Liolios K."/>
            <person name="Nordberg H.P."/>
            <person name="Cantor M.N."/>
            <person name="Hua S.X."/>
            <person name="Woyke T."/>
        </authorList>
    </citation>
    <scope>NUCLEOTIDE SEQUENCE [LARGE SCALE GENOMIC DNA]</scope>
    <source>
        <strain evidence="2 3">DSM 2278</strain>
    </source>
</reference>
<dbReference type="AlphaFoldDB" id="W9DPA0"/>
<dbReference type="InterPro" id="IPR016024">
    <property type="entry name" value="ARM-type_fold"/>
</dbReference>
<keyword evidence="1" id="KW-1133">Transmembrane helix</keyword>
<feature type="transmembrane region" description="Helical" evidence="1">
    <location>
        <begin position="379"/>
        <end position="399"/>
    </location>
</feature>
<sequence>MKRKIFFTVIFALFLMTSQVKAIESQSNENVSSEAINQLIQELGNSNTTIKSNAAKTLVDIGDPVVDPLISALNDENYDVRENAALVLGKIGNETAIDPMISALSEQEWDESQEEEEFGRALGTALGSFGEPAVEPLSEFLAGKEYSSSAGHAMAALELIGEPAVPVFVDLLYTELRVESAYHLRMIGEPAVDYLIPLLDDEDPNVQGRAAEALVGTSNPDVVEPLTKLLDDDNEYVRNMAQHALESMENQYPQESFLYGREREFFVEDEKREWLSSLEPIVKGRSEYIMPYFYPDGPVIGYGLYYKGYLTVDLLIGSEVNDSYMAEIYSVIDEEALKNGVEEVPVLFSYTSMPVEDVEKVEIPDVLLGLTTDEGASRILLPAGFMAVILIILVIGLLLSRKK</sequence>
<evidence type="ECO:0000256" key="1">
    <source>
        <dbReference type="SAM" id="Phobius"/>
    </source>
</evidence>
<proteinExistence type="predicted"/>
<keyword evidence="1" id="KW-0472">Membrane</keyword>
<dbReference type="InterPro" id="IPR011989">
    <property type="entry name" value="ARM-like"/>
</dbReference>
<dbReference type="PANTHER" id="PTHR12697">
    <property type="entry name" value="PBS LYASE HEAT-LIKE PROTEIN"/>
    <property type="match status" value="1"/>
</dbReference>
<evidence type="ECO:0000313" key="3">
    <source>
        <dbReference type="Proteomes" id="UP000019483"/>
    </source>
</evidence>
<dbReference type="RefSeq" id="WP_023845200.1">
    <property type="nucleotide sequence ID" value="NZ_AZAJ01000001.1"/>
</dbReference>
<organism evidence="2 3">
    <name type="scientific">Methanolobus tindarius DSM 2278</name>
    <dbReference type="NCBI Taxonomy" id="1090322"/>
    <lineage>
        <taxon>Archaea</taxon>
        <taxon>Methanobacteriati</taxon>
        <taxon>Methanobacteriota</taxon>
        <taxon>Stenosarchaea group</taxon>
        <taxon>Methanomicrobia</taxon>
        <taxon>Methanosarcinales</taxon>
        <taxon>Methanosarcinaceae</taxon>
        <taxon>Methanolobus</taxon>
    </lineage>
</organism>
<dbReference type="Proteomes" id="UP000019483">
    <property type="component" value="Unassembled WGS sequence"/>
</dbReference>
<evidence type="ECO:0000313" key="2">
    <source>
        <dbReference type="EMBL" id="ETA68064.1"/>
    </source>
</evidence>
<dbReference type="EMBL" id="AZAJ01000001">
    <property type="protein sequence ID" value="ETA68064.1"/>
    <property type="molecule type" value="Genomic_DNA"/>
</dbReference>
<dbReference type="Gene3D" id="1.25.10.10">
    <property type="entry name" value="Leucine-rich Repeat Variant"/>
    <property type="match status" value="2"/>
</dbReference>
<dbReference type="Pfam" id="PF13646">
    <property type="entry name" value="HEAT_2"/>
    <property type="match status" value="2"/>
</dbReference>
<keyword evidence="3" id="KW-1185">Reference proteome</keyword>
<dbReference type="GO" id="GO:0016491">
    <property type="term" value="F:oxidoreductase activity"/>
    <property type="evidence" value="ECO:0007669"/>
    <property type="project" value="TreeGrafter"/>
</dbReference>
<dbReference type="SUPFAM" id="SSF48371">
    <property type="entry name" value="ARM repeat"/>
    <property type="match status" value="1"/>
</dbReference>
<keyword evidence="1" id="KW-0812">Transmembrane</keyword>
<gene>
    <name evidence="2" type="ORF">MettiDRAFT_1511</name>
</gene>
<accession>W9DPA0</accession>
<dbReference type="InterPro" id="IPR004155">
    <property type="entry name" value="PBS_lyase_HEAT"/>
</dbReference>
<dbReference type="PANTHER" id="PTHR12697:SF5">
    <property type="entry name" value="DEOXYHYPUSINE HYDROXYLASE"/>
    <property type="match status" value="1"/>
</dbReference>
<dbReference type="STRING" id="1090322.MettiDRAFT_1511"/>
<comment type="caution">
    <text evidence="2">The sequence shown here is derived from an EMBL/GenBank/DDBJ whole genome shotgun (WGS) entry which is preliminary data.</text>
</comment>
<protein>
    <submittedName>
        <fullName evidence="2">HEAT repeat-containing protein</fullName>
    </submittedName>
</protein>